<keyword evidence="17" id="KW-0576">Peroxisome</keyword>
<evidence type="ECO:0000313" key="22">
    <source>
        <dbReference type="Proteomes" id="UP000749559"/>
    </source>
</evidence>
<evidence type="ECO:0000256" key="9">
    <source>
        <dbReference type="ARBA" id="ARBA00022692"/>
    </source>
</evidence>
<dbReference type="Pfam" id="PF13920">
    <property type="entry name" value="zf-C3HC4_3"/>
    <property type="match status" value="1"/>
</dbReference>
<dbReference type="GO" id="GO:0005778">
    <property type="term" value="C:peroxisomal membrane"/>
    <property type="evidence" value="ECO:0007669"/>
    <property type="project" value="UniProtKB-SubCell"/>
</dbReference>
<organism evidence="21 22">
    <name type="scientific">Owenia fusiformis</name>
    <name type="common">Polychaete worm</name>
    <dbReference type="NCBI Taxonomy" id="6347"/>
    <lineage>
        <taxon>Eukaryota</taxon>
        <taxon>Metazoa</taxon>
        <taxon>Spiralia</taxon>
        <taxon>Lophotrochozoa</taxon>
        <taxon>Annelida</taxon>
        <taxon>Polychaeta</taxon>
        <taxon>Sedentaria</taxon>
        <taxon>Canalipalpata</taxon>
        <taxon>Sabellida</taxon>
        <taxon>Oweniida</taxon>
        <taxon>Oweniidae</taxon>
        <taxon>Owenia</taxon>
    </lineage>
</organism>
<sequence>MARLHRAGAPEVIRSNQKDEYYTHYLRANLADLFQSAFGSSLWIKWRQELDVIADLTYFGLTTVTGLQTLGEEYVNIVQVDSTKRAIPSTLRRISLVLLHIGTPYLLDKLLQYLEKQLKNNTYKLRREAKEGLLKLIPMVRQTITFLHRCHLGVFYMREVFYHIAKRLTGVQYLLVRSGIMNEDERPSFRILGYLSIIQLVYAIARGGYTLWTTRHNAPELEMMEESKISEGDFMTEGPIAAELKCSLCLEARRNSTATPCGHMYCWNCITEWCTTKAECPMCREKFQISRLIPLQNYDPT</sequence>
<dbReference type="EMBL" id="CAIIXF020000001">
    <property type="protein sequence ID" value="CAH1775572.1"/>
    <property type="molecule type" value="Genomic_DNA"/>
</dbReference>
<dbReference type="CDD" id="cd16527">
    <property type="entry name" value="RING-HC_PEX10"/>
    <property type="match status" value="1"/>
</dbReference>
<dbReference type="GO" id="GO:0061630">
    <property type="term" value="F:ubiquitin protein ligase activity"/>
    <property type="evidence" value="ECO:0007669"/>
    <property type="project" value="UniProtKB-EC"/>
</dbReference>
<dbReference type="InterPro" id="IPR025654">
    <property type="entry name" value="PEX2/10"/>
</dbReference>
<evidence type="ECO:0000256" key="6">
    <source>
        <dbReference type="ARBA" id="ARBA00022448"/>
    </source>
</evidence>
<dbReference type="FunFam" id="3.30.40.10:FF:000332">
    <property type="entry name" value="Peroxisome biogenesis factor 10"/>
    <property type="match status" value="1"/>
</dbReference>
<dbReference type="SUPFAM" id="SSF57850">
    <property type="entry name" value="RING/U-box"/>
    <property type="match status" value="1"/>
</dbReference>
<dbReference type="EC" id="2.3.2.27" evidence="5"/>
<evidence type="ECO:0000256" key="12">
    <source>
        <dbReference type="ARBA" id="ARBA00022786"/>
    </source>
</evidence>
<proteinExistence type="inferred from homology"/>
<protein>
    <recommendedName>
        <fullName evidence="5">RING-type E3 ubiquitin transferase</fullName>
        <ecNumber evidence="5">2.3.2.27</ecNumber>
    </recommendedName>
</protein>
<dbReference type="Gene3D" id="3.30.40.10">
    <property type="entry name" value="Zinc/RING finger domain, C3HC4 (zinc finger)"/>
    <property type="match status" value="1"/>
</dbReference>
<feature type="domain" description="RING-type" evidence="20">
    <location>
        <begin position="246"/>
        <end position="284"/>
    </location>
</feature>
<keyword evidence="14" id="KW-0653">Protein transport</keyword>
<evidence type="ECO:0000256" key="7">
    <source>
        <dbReference type="ARBA" id="ARBA00022593"/>
    </source>
</evidence>
<dbReference type="PROSITE" id="PS50089">
    <property type="entry name" value="ZF_RING_2"/>
    <property type="match status" value="1"/>
</dbReference>
<evidence type="ECO:0000259" key="20">
    <source>
        <dbReference type="PROSITE" id="PS50089"/>
    </source>
</evidence>
<dbReference type="Pfam" id="PF04757">
    <property type="entry name" value="Pex2_Pex12"/>
    <property type="match status" value="1"/>
</dbReference>
<evidence type="ECO:0000256" key="11">
    <source>
        <dbReference type="ARBA" id="ARBA00022771"/>
    </source>
</evidence>
<dbReference type="InterPro" id="IPR006845">
    <property type="entry name" value="Pex_N"/>
</dbReference>
<keyword evidence="10" id="KW-0479">Metal-binding</keyword>
<dbReference type="AlphaFoldDB" id="A0A8S4N3D7"/>
<evidence type="ECO:0000256" key="13">
    <source>
        <dbReference type="ARBA" id="ARBA00022833"/>
    </source>
</evidence>
<dbReference type="OrthoDB" id="6270329at2759"/>
<keyword evidence="11 19" id="KW-0863">Zinc-finger</keyword>
<comment type="catalytic activity">
    <reaction evidence="1">
        <text>S-ubiquitinyl-[E2 ubiquitin-conjugating enzyme]-L-cysteine + [acceptor protein]-L-lysine = [E2 ubiquitin-conjugating enzyme]-L-cysteine + N(6)-ubiquitinyl-[acceptor protein]-L-lysine.</text>
        <dbReference type="EC" id="2.3.2.27"/>
    </reaction>
</comment>
<dbReference type="PROSITE" id="PS00518">
    <property type="entry name" value="ZF_RING_1"/>
    <property type="match status" value="1"/>
</dbReference>
<keyword evidence="22" id="KW-1185">Reference proteome</keyword>
<dbReference type="InterPro" id="IPR017907">
    <property type="entry name" value="Znf_RING_CS"/>
</dbReference>
<accession>A0A8S4N3D7</accession>
<evidence type="ECO:0000256" key="1">
    <source>
        <dbReference type="ARBA" id="ARBA00000900"/>
    </source>
</evidence>
<dbReference type="InterPro" id="IPR001841">
    <property type="entry name" value="Znf_RING"/>
</dbReference>
<comment type="function">
    <text evidence="18">E3 ubiquitin-protein ligase component of a retrotranslocation channel required for peroxisome organization by mediating export of the PEX5 receptor from peroxisomes to the cytosol, thereby promoting PEX5 recycling. The retrotranslocation channel is composed of PEX2, PEX10 and PEX12; each subunit contributing transmembrane segments that coassemble into an open channel that specifically allows the passage of PEX5 through the peroxisomal membrane. PEX10 also regulates PEX5 recycling by acting as a E3 ubiquitin-protein ligase. When PEX5 recycling is compromised, PEX10 catalyzes polyubiquitination of PEX5 during its passage through the retrotranslocation channel, leading to its degradation.</text>
</comment>
<gene>
    <name evidence="21" type="ORF">OFUS_LOCUS2862</name>
</gene>
<evidence type="ECO:0000256" key="16">
    <source>
        <dbReference type="ARBA" id="ARBA00023136"/>
    </source>
</evidence>
<keyword evidence="6" id="KW-0813">Transport</keyword>
<keyword evidence="9" id="KW-0812">Transmembrane</keyword>
<dbReference type="GO" id="GO:0016558">
    <property type="term" value="P:protein import into peroxisome matrix"/>
    <property type="evidence" value="ECO:0007669"/>
    <property type="project" value="InterPro"/>
</dbReference>
<dbReference type="PANTHER" id="PTHR23350:SF0">
    <property type="entry name" value="PEROXISOME BIOGENESIS FACTOR 10"/>
    <property type="match status" value="1"/>
</dbReference>
<evidence type="ECO:0000256" key="4">
    <source>
        <dbReference type="ARBA" id="ARBA00008704"/>
    </source>
</evidence>
<dbReference type="GO" id="GO:0008270">
    <property type="term" value="F:zinc ion binding"/>
    <property type="evidence" value="ECO:0007669"/>
    <property type="project" value="UniProtKB-KW"/>
</dbReference>
<evidence type="ECO:0000256" key="15">
    <source>
        <dbReference type="ARBA" id="ARBA00022989"/>
    </source>
</evidence>
<evidence type="ECO:0000256" key="2">
    <source>
        <dbReference type="ARBA" id="ARBA00004585"/>
    </source>
</evidence>
<evidence type="ECO:0000256" key="8">
    <source>
        <dbReference type="ARBA" id="ARBA00022679"/>
    </source>
</evidence>
<dbReference type="SMART" id="SM00184">
    <property type="entry name" value="RING"/>
    <property type="match status" value="1"/>
</dbReference>
<keyword evidence="7" id="KW-0962">Peroxisome biogenesis</keyword>
<keyword evidence="12" id="KW-0833">Ubl conjugation pathway</keyword>
<keyword evidence="8" id="KW-0808">Transferase</keyword>
<evidence type="ECO:0000256" key="10">
    <source>
        <dbReference type="ARBA" id="ARBA00022723"/>
    </source>
</evidence>
<evidence type="ECO:0000256" key="3">
    <source>
        <dbReference type="ARBA" id="ARBA00004906"/>
    </source>
</evidence>
<dbReference type="Proteomes" id="UP000749559">
    <property type="component" value="Unassembled WGS sequence"/>
</dbReference>
<dbReference type="InterPro" id="IPR013083">
    <property type="entry name" value="Znf_RING/FYVE/PHD"/>
</dbReference>
<evidence type="ECO:0000256" key="17">
    <source>
        <dbReference type="ARBA" id="ARBA00023140"/>
    </source>
</evidence>
<evidence type="ECO:0000256" key="19">
    <source>
        <dbReference type="PROSITE-ProRule" id="PRU00175"/>
    </source>
</evidence>
<evidence type="ECO:0000256" key="18">
    <source>
        <dbReference type="ARBA" id="ARBA00045271"/>
    </source>
</evidence>
<keyword evidence="16" id="KW-0472">Membrane</keyword>
<evidence type="ECO:0000256" key="5">
    <source>
        <dbReference type="ARBA" id="ARBA00012483"/>
    </source>
</evidence>
<comment type="pathway">
    <text evidence="3">Protein modification; protein ubiquitination.</text>
</comment>
<name>A0A8S4N3D7_OWEFU</name>
<keyword evidence="13" id="KW-0862">Zinc</keyword>
<comment type="subcellular location">
    <subcellularLocation>
        <location evidence="2">Peroxisome membrane</location>
        <topology evidence="2">Multi-pass membrane protein</topology>
    </subcellularLocation>
</comment>
<evidence type="ECO:0000313" key="21">
    <source>
        <dbReference type="EMBL" id="CAH1775572.1"/>
    </source>
</evidence>
<dbReference type="PANTHER" id="PTHR23350">
    <property type="entry name" value="PEROXISOME ASSEMBLY PROTEIN 10"/>
    <property type="match status" value="1"/>
</dbReference>
<comment type="caution">
    <text evidence="21">The sequence shown here is derived from an EMBL/GenBank/DDBJ whole genome shotgun (WGS) entry which is preliminary data.</text>
</comment>
<evidence type="ECO:0000256" key="14">
    <source>
        <dbReference type="ARBA" id="ARBA00022927"/>
    </source>
</evidence>
<comment type="similarity">
    <text evidence="4">Belongs to the pex2/pex10/pex12 family.</text>
</comment>
<keyword evidence="15" id="KW-1133">Transmembrane helix</keyword>
<reference evidence="21" key="1">
    <citation type="submission" date="2022-03" db="EMBL/GenBank/DDBJ databases">
        <authorList>
            <person name="Martin C."/>
        </authorList>
    </citation>
    <scope>NUCLEOTIDE SEQUENCE</scope>
</reference>